<evidence type="ECO:0000256" key="6">
    <source>
        <dbReference type="ARBA" id="ARBA00022989"/>
    </source>
</evidence>
<feature type="transmembrane region" description="Helical" evidence="9">
    <location>
        <begin position="85"/>
        <end position="106"/>
    </location>
</feature>
<dbReference type="Pfam" id="PF04290">
    <property type="entry name" value="DctQ"/>
    <property type="match status" value="1"/>
</dbReference>
<dbReference type="Proteomes" id="UP001431784">
    <property type="component" value="Unassembled WGS sequence"/>
</dbReference>
<feature type="transmembrane region" description="Helical" evidence="9">
    <location>
        <begin position="48"/>
        <end position="65"/>
    </location>
</feature>
<proteinExistence type="inferred from homology"/>
<keyword evidence="3" id="KW-1003">Cell membrane</keyword>
<dbReference type="InterPro" id="IPR007387">
    <property type="entry name" value="TRAP_DctQ"/>
</dbReference>
<evidence type="ECO:0000259" key="10">
    <source>
        <dbReference type="Pfam" id="PF04290"/>
    </source>
</evidence>
<gene>
    <name evidence="11" type="ORF">PUT78_17760</name>
</gene>
<comment type="caution">
    <text evidence="11">The sequence shown here is derived from an EMBL/GenBank/DDBJ whole genome shotgun (WGS) entry which is preliminary data.</text>
</comment>
<evidence type="ECO:0000313" key="11">
    <source>
        <dbReference type="EMBL" id="MDD7972940.1"/>
    </source>
</evidence>
<comment type="subunit">
    <text evidence="9">The complex comprises the extracytoplasmic solute receptor protein and the two transmembrane proteins.</text>
</comment>
<dbReference type="PANTHER" id="PTHR35011">
    <property type="entry name" value="2,3-DIKETO-L-GULONATE TRAP TRANSPORTER SMALL PERMEASE PROTEIN YIAM"/>
    <property type="match status" value="1"/>
</dbReference>
<evidence type="ECO:0000256" key="1">
    <source>
        <dbReference type="ARBA" id="ARBA00004429"/>
    </source>
</evidence>
<evidence type="ECO:0000256" key="7">
    <source>
        <dbReference type="ARBA" id="ARBA00023136"/>
    </source>
</evidence>
<protein>
    <recommendedName>
        <fullName evidence="9">TRAP transporter small permease protein</fullName>
    </recommendedName>
</protein>
<reference evidence="11" key="1">
    <citation type="submission" date="2023-02" db="EMBL/GenBank/DDBJ databases">
        <title>Description of Roseinatronobacter alkalisoli sp. nov., an alkaliphilic bacerium isolated from soda soil.</title>
        <authorList>
            <person name="Wei W."/>
        </authorList>
    </citation>
    <scope>NUCLEOTIDE SEQUENCE</scope>
    <source>
        <strain evidence="11">HJB301</strain>
    </source>
</reference>
<name>A0ABT5TCT9_9RHOB</name>
<comment type="subcellular location">
    <subcellularLocation>
        <location evidence="1 9">Cell inner membrane</location>
        <topology evidence="1 9">Multi-pass membrane protein</topology>
    </subcellularLocation>
</comment>
<accession>A0ABT5TCT9</accession>
<feature type="domain" description="Tripartite ATP-independent periplasmic transporters DctQ component" evidence="10">
    <location>
        <begin position="24"/>
        <end position="155"/>
    </location>
</feature>
<evidence type="ECO:0000256" key="3">
    <source>
        <dbReference type="ARBA" id="ARBA00022475"/>
    </source>
</evidence>
<evidence type="ECO:0000256" key="4">
    <source>
        <dbReference type="ARBA" id="ARBA00022519"/>
    </source>
</evidence>
<comment type="similarity">
    <text evidence="8 9">Belongs to the TRAP transporter small permease family.</text>
</comment>
<keyword evidence="6 9" id="KW-1133">Transmembrane helix</keyword>
<dbReference type="InterPro" id="IPR055348">
    <property type="entry name" value="DctQ"/>
</dbReference>
<keyword evidence="7 9" id="KW-0472">Membrane</keyword>
<evidence type="ECO:0000256" key="9">
    <source>
        <dbReference type="RuleBase" id="RU369079"/>
    </source>
</evidence>
<dbReference type="PANTHER" id="PTHR35011:SF2">
    <property type="entry name" value="2,3-DIKETO-L-GULONATE TRAP TRANSPORTER SMALL PERMEASE PROTEIN YIAM"/>
    <property type="match status" value="1"/>
</dbReference>
<keyword evidence="2 9" id="KW-0813">Transport</keyword>
<sequence>MMTALRFLEVNFERFILAAILLALVLILAAQVMFRYLIGSPLVWSEELARYLLIWCTFIGVSLAVREGRNISVDLLPVLAGQAWLRTFGVVALLGSAIFFALMVWYSVPLTRRIAQIGQTSPGLNLQMWIVYAAVPVGMGLALLRAIQALWKIARGGEVPGLNVMADVVPEASAAERPRA</sequence>
<evidence type="ECO:0000256" key="2">
    <source>
        <dbReference type="ARBA" id="ARBA00022448"/>
    </source>
</evidence>
<organism evidence="11 12">
    <name type="scientific">Roseinatronobacter alkalisoli</name>
    <dbReference type="NCBI Taxonomy" id="3028235"/>
    <lineage>
        <taxon>Bacteria</taxon>
        <taxon>Pseudomonadati</taxon>
        <taxon>Pseudomonadota</taxon>
        <taxon>Alphaproteobacteria</taxon>
        <taxon>Rhodobacterales</taxon>
        <taxon>Paracoccaceae</taxon>
        <taxon>Roseinatronobacter</taxon>
    </lineage>
</organism>
<keyword evidence="5 9" id="KW-0812">Transmembrane</keyword>
<dbReference type="EMBL" id="JAQZSM010000022">
    <property type="protein sequence ID" value="MDD7972940.1"/>
    <property type="molecule type" value="Genomic_DNA"/>
</dbReference>
<feature type="transmembrane region" description="Helical" evidence="9">
    <location>
        <begin position="126"/>
        <end position="147"/>
    </location>
</feature>
<dbReference type="RefSeq" id="WP_274353615.1">
    <property type="nucleotide sequence ID" value="NZ_JAQZSM010000022.1"/>
</dbReference>
<evidence type="ECO:0000313" key="12">
    <source>
        <dbReference type="Proteomes" id="UP001431784"/>
    </source>
</evidence>
<keyword evidence="4 9" id="KW-0997">Cell inner membrane</keyword>
<evidence type="ECO:0000256" key="8">
    <source>
        <dbReference type="ARBA" id="ARBA00038436"/>
    </source>
</evidence>
<keyword evidence="12" id="KW-1185">Reference proteome</keyword>
<comment type="function">
    <text evidence="9">Part of the tripartite ATP-independent periplasmic (TRAP) transport system.</text>
</comment>
<evidence type="ECO:0000256" key="5">
    <source>
        <dbReference type="ARBA" id="ARBA00022692"/>
    </source>
</evidence>
<feature type="transmembrane region" description="Helical" evidence="9">
    <location>
        <begin position="12"/>
        <end position="36"/>
    </location>
</feature>